<evidence type="ECO:0000256" key="7">
    <source>
        <dbReference type="SAM" id="MobiDB-lite"/>
    </source>
</evidence>
<evidence type="ECO:0000256" key="6">
    <source>
        <dbReference type="RuleBase" id="RU363126"/>
    </source>
</evidence>
<dbReference type="InterPro" id="IPR000615">
    <property type="entry name" value="Bestrophin"/>
</dbReference>
<dbReference type="AlphaFoldDB" id="A0AAN9A5L0"/>
<evidence type="ECO:0000256" key="3">
    <source>
        <dbReference type="ARBA" id="ARBA00022989"/>
    </source>
</evidence>
<dbReference type="GO" id="GO:0005254">
    <property type="term" value="F:chloride channel activity"/>
    <property type="evidence" value="ECO:0007669"/>
    <property type="project" value="UniProtKB-KW"/>
</dbReference>
<feature type="transmembrane region" description="Helical" evidence="6">
    <location>
        <begin position="44"/>
        <end position="66"/>
    </location>
</feature>
<protein>
    <recommendedName>
        <fullName evidence="6">Bestrophin homolog</fullName>
    </recommendedName>
</protein>
<feature type="transmembrane region" description="Helical" evidence="6">
    <location>
        <begin position="78"/>
        <end position="103"/>
    </location>
</feature>
<keyword evidence="2 6" id="KW-0812">Transmembrane</keyword>
<evidence type="ECO:0000313" key="8">
    <source>
        <dbReference type="EMBL" id="KAK7073195.1"/>
    </source>
</evidence>
<keyword evidence="6" id="KW-0407">Ion channel</keyword>
<accession>A0AAN9A5L0</accession>
<keyword evidence="3 6" id="KW-1133">Transmembrane helix</keyword>
<keyword evidence="6" id="KW-0868">Chloride</keyword>
<evidence type="ECO:0000256" key="1">
    <source>
        <dbReference type="ARBA" id="ARBA00004370"/>
    </source>
</evidence>
<proteinExistence type="inferred from homology"/>
<evidence type="ECO:0000256" key="4">
    <source>
        <dbReference type="ARBA" id="ARBA00023136"/>
    </source>
</evidence>
<evidence type="ECO:0000313" key="9">
    <source>
        <dbReference type="Proteomes" id="UP001381693"/>
    </source>
</evidence>
<organism evidence="8 9">
    <name type="scientific">Halocaridina rubra</name>
    <name type="common">Hawaiian red shrimp</name>
    <dbReference type="NCBI Taxonomy" id="373956"/>
    <lineage>
        <taxon>Eukaryota</taxon>
        <taxon>Metazoa</taxon>
        <taxon>Ecdysozoa</taxon>
        <taxon>Arthropoda</taxon>
        <taxon>Crustacea</taxon>
        <taxon>Multicrustacea</taxon>
        <taxon>Malacostraca</taxon>
        <taxon>Eumalacostraca</taxon>
        <taxon>Eucarida</taxon>
        <taxon>Decapoda</taxon>
        <taxon>Pleocyemata</taxon>
        <taxon>Caridea</taxon>
        <taxon>Atyoidea</taxon>
        <taxon>Atyidae</taxon>
        <taxon>Halocaridina</taxon>
    </lineage>
</organism>
<dbReference type="Proteomes" id="UP001381693">
    <property type="component" value="Unassembled WGS sequence"/>
</dbReference>
<feature type="transmembrane region" description="Helical" evidence="6">
    <location>
        <begin position="251"/>
        <end position="271"/>
    </location>
</feature>
<dbReference type="InterPro" id="IPR021134">
    <property type="entry name" value="Bestrophin-like"/>
</dbReference>
<comment type="similarity">
    <text evidence="5 6">Belongs to the anion channel-forming bestrophin (TC 1.A.46) family. Calcium-sensitive chloride channel subfamily.</text>
</comment>
<evidence type="ECO:0000256" key="5">
    <source>
        <dbReference type="ARBA" id="ARBA00034769"/>
    </source>
</evidence>
<sequence>MAPGILQRGVLKTLDLDVSTIGMRVDMFGAMQNVCRWRGSVFKLIWPDLLLFLLLYCSCSVVYRCALDETQKRVFEKIALVCESFSSAAPISFVLGFYVSIVVSRWWEQYMLIPWPDDICILAASFIQGEDARSRSLRRCFVRYINLAFVLTFSRVSPRVAKSFPSYEYLVKSEYLTPKEKTIMEMVDEMNHHQQVWDPLPLVWASLVVVKARKEGYVPDDHSQEALIHEITNLRHSCSKLQEYNTMSVPLVYTQVVSLACYSYFLCSVLARQFLDPEQGYSGHVIDFYVPVFTILQFIFYMGWLKVAESLLNPFGNDDDDFDTTELLERHIEVSYLIVDDMLKLRPHLLDDLHRNETQEVKCSFHNSLNPQCNIIPGFPKPPYNTSAKSSDNKAQPLSFDSSPSTVEINFSNEHVSQSSRESFCSTATAIPNPNIRNRSPSLSSLSASSNDPCYESCFSLNNHIISKNTTNNTTSSTTQRRWMEEDNGSSPEKVYALKH</sequence>
<evidence type="ECO:0000256" key="2">
    <source>
        <dbReference type="ARBA" id="ARBA00022692"/>
    </source>
</evidence>
<keyword evidence="6" id="KW-0406">Ion transport</keyword>
<dbReference type="PANTHER" id="PTHR10736">
    <property type="entry name" value="BESTROPHIN"/>
    <property type="match status" value="1"/>
</dbReference>
<comment type="function">
    <text evidence="6">Forms chloride channels.</text>
</comment>
<feature type="region of interest" description="Disordered" evidence="7">
    <location>
        <begin position="384"/>
        <end position="403"/>
    </location>
</feature>
<comment type="caution">
    <text evidence="8">The sequence shown here is derived from an EMBL/GenBank/DDBJ whole genome shotgun (WGS) entry which is preliminary data.</text>
</comment>
<feature type="region of interest" description="Disordered" evidence="7">
    <location>
        <begin position="469"/>
        <end position="500"/>
    </location>
</feature>
<keyword evidence="6" id="KW-1003">Cell membrane</keyword>
<dbReference type="PANTHER" id="PTHR10736:SF65">
    <property type="entry name" value="BESTROPHIN 1, ISOFORM C-RELATED"/>
    <property type="match status" value="1"/>
</dbReference>
<feature type="compositionally biased region" description="Low complexity" evidence="7">
    <location>
        <begin position="469"/>
        <end position="479"/>
    </location>
</feature>
<keyword evidence="6" id="KW-0869">Chloride channel</keyword>
<dbReference type="GO" id="GO:0034707">
    <property type="term" value="C:chloride channel complex"/>
    <property type="evidence" value="ECO:0007669"/>
    <property type="project" value="UniProtKB-KW"/>
</dbReference>
<dbReference type="Pfam" id="PF01062">
    <property type="entry name" value="Bestrophin"/>
    <property type="match status" value="1"/>
</dbReference>
<keyword evidence="6" id="KW-0813">Transport</keyword>
<keyword evidence="4 6" id="KW-0472">Membrane</keyword>
<feature type="transmembrane region" description="Helical" evidence="6">
    <location>
        <begin position="283"/>
        <end position="304"/>
    </location>
</feature>
<dbReference type="GO" id="GO:0005886">
    <property type="term" value="C:plasma membrane"/>
    <property type="evidence" value="ECO:0007669"/>
    <property type="project" value="UniProtKB-SubCell"/>
</dbReference>
<name>A0AAN9A5L0_HALRR</name>
<comment type="subcellular location">
    <subcellularLocation>
        <location evidence="6">Cell membrane</location>
        <topology evidence="6">Multi-pass membrane protein</topology>
    </subcellularLocation>
    <subcellularLocation>
        <location evidence="1">Membrane</location>
    </subcellularLocation>
</comment>
<reference evidence="8 9" key="1">
    <citation type="submission" date="2023-11" db="EMBL/GenBank/DDBJ databases">
        <title>Halocaridina rubra genome assembly.</title>
        <authorList>
            <person name="Smith C."/>
        </authorList>
    </citation>
    <scope>NUCLEOTIDE SEQUENCE [LARGE SCALE GENOMIC DNA]</scope>
    <source>
        <strain evidence="8">EP-1</strain>
        <tissue evidence="8">Whole</tissue>
    </source>
</reference>
<keyword evidence="9" id="KW-1185">Reference proteome</keyword>
<gene>
    <name evidence="8" type="ORF">SK128_007876</name>
</gene>
<dbReference type="EMBL" id="JAXCGZ010013241">
    <property type="protein sequence ID" value="KAK7073195.1"/>
    <property type="molecule type" value="Genomic_DNA"/>
</dbReference>